<dbReference type="InterPro" id="IPR023828">
    <property type="entry name" value="Peptidase_S8_Ser-AS"/>
</dbReference>
<evidence type="ECO:0000256" key="7">
    <source>
        <dbReference type="SAM" id="SignalP"/>
    </source>
</evidence>
<dbReference type="GO" id="GO:0005576">
    <property type="term" value="C:extracellular region"/>
    <property type="evidence" value="ECO:0007669"/>
    <property type="project" value="UniProtKB-ARBA"/>
</dbReference>
<keyword evidence="5 6" id="KW-0720">Serine protease</keyword>
<feature type="active site" description="Charge relay system" evidence="6">
    <location>
        <position position="333"/>
    </location>
</feature>
<dbReference type="InterPro" id="IPR037045">
    <property type="entry name" value="S8pro/Inhibitor_I9_sf"/>
</dbReference>
<keyword evidence="3 7" id="KW-0732">Signal</keyword>
<dbReference type="InterPro" id="IPR000209">
    <property type="entry name" value="Peptidase_S8/S53_dom"/>
</dbReference>
<dbReference type="STRING" id="1531966.A0A0A1T9N2"/>
<sequence length="390" mass="41525">MRFSVVLALLPLATAIPTAKRATPAPLLTRDVQQAHMADKYIVKFKEGSPMSIVQDALKHVTGDATHQFEHIFQGFAAKLDKQTVDLLRYLPDVDYIEQDGTGSSTGYVTQTGSTWGLGRISHRQKGSTSYVYDSSAGKGVCAYVTDSGVDERHPEFEGRAHQIKSFIQGSNIDDLGHGTHCAGTIGSKSYGVAKQIEIYGVKVLSAQDSFQYSDLIAAYDFIAQDSPKRNCPNGVVVSGSLGGSKSQSLNDAANKMVDRGYFMAVASGNNNDNASYYSPASASKVCTVGGSDSSDRRYTQSNYGPDVNIIGPAVSVLSTLPNNDSAYYTGTSMATPHIAGLAAYLASRDGVKVTPSFCGKIQDMATKNAIVDQSYNTVNLLAFNGNPSG</sequence>
<evidence type="ECO:0000256" key="1">
    <source>
        <dbReference type="ARBA" id="ARBA00011073"/>
    </source>
</evidence>
<dbReference type="Pfam" id="PF00082">
    <property type="entry name" value="Peptidase_S8"/>
    <property type="match status" value="1"/>
</dbReference>
<evidence type="ECO:0000256" key="4">
    <source>
        <dbReference type="ARBA" id="ARBA00022801"/>
    </source>
</evidence>
<dbReference type="CDD" id="cd04077">
    <property type="entry name" value="Peptidases_S8_PCSK9_ProteinaseK_like"/>
    <property type="match status" value="1"/>
</dbReference>
<dbReference type="InterPro" id="IPR050131">
    <property type="entry name" value="Peptidase_S8_subtilisin-like"/>
</dbReference>
<dbReference type="Gene3D" id="3.30.70.80">
    <property type="entry name" value="Peptidase S8 propeptide/proteinase inhibitor I9"/>
    <property type="match status" value="1"/>
</dbReference>
<dbReference type="PANTHER" id="PTHR43806">
    <property type="entry name" value="PEPTIDASE S8"/>
    <property type="match status" value="1"/>
</dbReference>
<dbReference type="SUPFAM" id="SSF52743">
    <property type="entry name" value="Subtilisin-like"/>
    <property type="match status" value="1"/>
</dbReference>
<dbReference type="GO" id="GO:0004252">
    <property type="term" value="F:serine-type endopeptidase activity"/>
    <property type="evidence" value="ECO:0007669"/>
    <property type="project" value="UniProtKB-UniRule"/>
</dbReference>
<feature type="signal peptide" evidence="7">
    <location>
        <begin position="1"/>
        <end position="15"/>
    </location>
</feature>
<dbReference type="HOGENOM" id="CLU_011263_1_0_1"/>
<dbReference type="PROSITE" id="PS00138">
    <property type="entry name" value="SUBTILASE_SER"/>
    <property type="match status" value="1"/>
</dbReference>
<evidence type="ECO:0000256" key="6">
    <source>
        <dbReference type="PROSITE-ProRule" id="PRU01240"/>
    </source>
</evidence>
<feature type="domain" description="Inhibitor I9" evidence="9">
    <location>
        <begin position="40"/>
        <end position="101"/>
    </location>
</feature>
<evidence type="ECO:0000256" key="5">
    <source>
        <dbReference type="ARBA" id="ARBA00022825"/>
    </source>
</evidence>
<evidence type="ECO:0000259" key="8">
    <source>
        <dbReference type="Pfam" id="PF00082"/>
    </source>
</evidence>
<gene>
    <name evidence="10" type="ORF">VHEMI07208</name>
</gene>
<dbReference type="InterPro" id="IPR034193">
    <property type="entry name" value="PCSK9_ProteinaseK-like"/>
</dbReference>
<dbReference type="InterPro" id="IPR022398">
    <property type="entry name" value="Peptidase_S8_His-AS"/>
</dbReference>
<accession>A0A0A1T9N2</accession>
<name>A0A0A1T9N2_9HYPO</name>
<dbReference type="InterPro" id="IPR036852">
    <property type="entry name" value="Peptidase_S8/S53_dom_sf"/>
</dbReference>
<keyword evidence="2 6" id="KW-0645">Protease</keyword>
<proteinExistence type="inferred from homology"/>
<keyword evidence="4 6" id="KW-0378">Hydrolase</keyword>
<feature type="active site" description="Charge relay system" evidence="6">
    <location>
        <position position="178"/>
    </location>
</feature>
<comment type="similarity">
    <text evidence="1 6">Belongs to the peptidase S8 family.</text>
</comment>
<evidence type="ECO:0000256" key="2">
    <source>
        <dbReference type="ARBA" id="ARBA00022670"/>
    </source>
</evidence>
<dbReference type="AlphaFoldDB" id="A0A0A1T9N2"/>
<evidence type="ECO:0000313" key="11">
    <source>
        <dbReference type="Proteomes" id="UP000039046"/>
    </source>
</evidence>
<dbReference type="PRINTS" id="PR00723">
    <property type="entry name" value="SUBTILISIN"/>
</dbReference>
<evidence type="ECO:0000256" key="3">
    <source>
        <dbReference type="ARBA" id="ARBA00022729"/>
    </source>
</evidence>
<evidence type="ECO:0000313" key="10">
    <source>
        <dbReference type="EMBL" id="CEJ91504.1"/>
    </source>
</evidence>
<dbReference type="OrthoDB" id="206201at2759"/>
<dbReference type="PANTHER" id="PTHR43806:SF58">
    <property type="entry name" value="ALKALINE PROTEASE 1-RELATED"/>
    <property type="match status" value="1"/>
</dbReference>
<feature type="domain" description="Peptidase S8/S53" evidence="8">
    <location>
        <begin position="138"/>
        <end position="350"/>
    </location>
</feature>
<dbReference type="FunFam" id="3.40.50.200:FF:000014">
    <property type="entry name" value="Proteinase K"/>
    <property type="match status" value="1"/>
</dbReference>
<dbReference type="InterPro" id="IPR015500">
    <property type="entry name" value="Peptidase_S8_subtilisin-rel"/>
</dbReference>
<dbReference type="GO" id="GO:0006508">
    <property type="term" value="P:proteolysis"/>
    <property type="evidence" value="ECO:0007669"/>
    <property type="project" value="UniProtKB-KW"/>
</dbReference>
<feature type="active site" description="Charge relay system" evidence="6">
    <location>
        <position position="147"/>
    </location>
</feature>
<dbReference type="Gene3D" id="3.40.50.200">
    <property type="entry name" value="Peptidase S8/S53 domain"/>
    <property type="match status" value="1"/>
</dbReference>
<dbReference type="PROSITE" id="PS51892">
    <property type="entry name" value="SUBTILASE"/>
    <property type="match status" value="1"/>
</dbReference>
<dbReference type="InterPro" id="IPR010259">
    <property type="entry name" value="S8pro/Inhibitor_I9"/>
</dbReference>
<dbReference type="SUPFAM" id="SSF54897">
    <property type="entry name" value="Protease propeptides/inhibitors"/>
    <property type="match status" value="1"/>
</dbReference>
<evidence type="ECO:0000259" key="9">
    <source>
        <dbReference type="Pfam" id="PF05922"/>
    </source>
</evidence>
<dbReference type="Pfam" id="PF05922">
    <property type="entry name" value="Inhibitor_I9"/>
    <property type="match status" value="1"/>
</dbReference>
<dbReference type="PROSITE" id="PS00137">
    <property type="entry name" value="SUBTILASE_HIS"/>
    <property type="match status" value="1"/>
</dbReference>
<keyword evidence="11" id="KW-1185">Reference proteome</keyword>
<protein>
    <submittedName>
        <fullName evidence="10">Uncharacterized protein</fullName>
    </submittedName>
</protein>
<organism evidence="10 11">
    <name type="scientific">[Torrubiella] hemipterigena</name>
    <dbReference type="NCBI Taxonomy" id="1531966"/>
    <lineage>
        <taxon>Eukaryota</taxon>
        <taxon>Fungi</taxon>
        <taxon>Dikarya</taxon>
        <taxon>Ascomycota</taxon>
        <taxon>Pezizomycotina</taxon>
        <taxon>Sordariomycetes</taxon>
        <taxon>Hypocreomycetidae</taxon>
        <taxon>Hypocreales</taxon>
        <taxon>Clavicipitaceae</taxon>
        <taxon>Clavicipitaceae incertae sedis</taxon>
        <taxon>'Torrubiella' clade</taxon>
    </lineage>
</organism>
<dbReference type="Proteomes" id="UP000039046">
    <property type="component" value="Unassembled WGS sequence"/>
</dbReference>
<dbReference type="EMBL" id="CDHN01000003">
    <property type="protein sequence ID" value="CEJ91504.1"/>
    <property type="molecule type" value="Genomic_DNA"/>
</dbReference>
<feature type="chain" id="PRO_5012904180" evidence="7">
    <location>
        <begin position="16"/>
        <end position="390"/>
    </location>
</feature>
<reference evidence="10 11" key="1">
    <citation type="journal article" date="2015" name="Genome Announc.">
        <title>Draft Genome Sequence and Gene Annotation of the Entomopathogenic Fungus Verticillium hemipterigenum.</title>
        <authorList>
            <person name="Horn F."/>
            <person name="Habel A."/>
            <person name="Scharf D.H."/>
            <person name="Dworschak J."/>
            <person name="Brakhage A.A."/>
            <person name="Guthke R."/>
            <person name="Hertweck C."/>
            <person name="Linde J."/>
        </authorList>
    </citation>
    <scope>NUCLEOTIDE SEQUENCE [LARGE SCALE GENOMIC DNA]</scope>
</reference>